<keyword evidence="3" id="KW-1185">Reference proteome</keyword>
<name>A0AA86SXC2_9FABA</name>
<dbReference type="AlphaFoldDB" id="A0AA86SXC2"/>
<evidence type="ECO:0000313" key="3">
    <source>
        <dbReference type="Proteomes" id="UP001189624"/>
    </source>
</evidence>
<accession>A0AA86SXC2</accession>
<gene>
    <name evidence="2" type="ORF">AYBTSS11_LOCUS22426</name>
</gene>
<evidence type="ECO:0000313" key="2">
    <source>
        <dbReference type="EMBL" id="CAJ1969757.1"/>
    </source>
</evidence>
<reference evidence="2" key="1">
    <citation type="submission" date="2023-10" db="EMBL/GenBank/DDBJ databases">
        <authorList>
            <person name="Domelevo Entfellner J.-B."/>
        </authorList>
    </citation>
    <scope>NUCLEOTIDE SEQUENCE</scope>
</reference>
<feature type="region of interest" description="Disordered" evidence="1">
    <location>
        <begin position="43"/>
        <end position="80"/>
    </location>
</feature>
<dbReference type="EMBL" id="OY731404">
    <property type="protein sequence ID" value="CAJ1969757.1"/>
    <property type="molecule type" value="Genomic_DNA"/>
</dbReference>
<evidence type="ECO:0000256" key="1">
    <source>
        <dbReference type="SAM" id="MobiDB-lite"/>
    </source>
</evidence>
<protein>
    <submittedName>
        <fullName evidence="2">Uncharacterized protein</fullName>
    </submittedName>
</protein>
<feature type="compositionally biased region" description="Low complexity" evidence="1">
    <location>
        <begin position="47"/>
        <end position="58"/>
    </location>
</feature>
<sequence length="80" mass="8653">MPDKDATYQFPRACGVSFQSTLVLAMALSSSLEEVTLVRVAEKGNPSKGSHMSKGKGSTTLLRLPSKKLRQDTSLRNLVS</sequence>
<organism evidence="2 3">
    <name type="scientific">Sphenostylis stenocarpa</name>
    <dbReference type="NCBI Taxonomy" id="92480"/>
    <lineage>
        <taxon>Eukaryota</taxon>
        <taxon>Viridiplantae</taxon>
        <taxon>Streptophyta</taxon>
        <taxon>Embryophyta</taxon>
        <taxon>Tracheophyta</taxon>
        <taxon>Spermatophyta</taxon>
        <taxon>Magnoliopsida</taxon>
        <taxon>eudicotyledons</taxon>
        <taxon>Gunneridae</taxon>
        <taxon>Pentapetalae</taxon>
        <taxon>rosids</taxon>
        <taxon>fabids</taxon>
        <taxon>Fabales</taxon>
        <taxon>Fabaceae</taxon>
        <taxon>Papilionoideae</taxon>
        <taxon>50 kb inversion clade</taxon>
        <taxon>NPAAA clade</taxon>
        <taxon>indigoferoid/millettioid clade</taxon>
        <taxon>Phaseoleae</taxon>
        <taxon>Sphenostylis</taxon>
    </lineage>
</organism>
<dbReference type="Gramene" id="rna-AYBTSS11_LOCUS22426">
    <property type="protein sequence ID" value="CAJ1969757.1"/>
    <property type="gene ID" value="gene-AYBTSS11_LOCUS22426"/>
</dbReference>
<dbReference type="Proteomes" id="UP001189624">
    <property type="component" value="Chromosome 7"/>
</dbReference>
<proteinExistence type="predicted"/>